<dbReference type="EMBL" id="JSAB01000226">
    <property type="protein sequence ID" value="RNF29195.1"/>
    <property type="molecule type" value="Genomic_DNA"/>
</dbReference>
<proteinExistence type="predicted"/>
<evidence type="ECO:0000313" key="2">
    <source>
        <dbReference type="Proteomes" id="UP000283254"/>
    </source>
</evidence>
<accession>A0A422QGW2</accession>
<keyword evidence="2" id="KW-1185">Reference proteome</keyword>
<gene>
    <name evidence="1" type="ORF">NM04_19195</name>
</gene>
<organism evidence="1 2">
    <name type="scientific">Massilia aurea</name>
    <dbReference type="NCBI Taxonomy" id="373040"/>
    <lineage>
        <taxon>Bacteria</taxon>
        <taxon>Pseudomonadati</taxon>
        <taxon>Pseudomonadota</taxon>
        <taxon>Betaproteobacteria</taxon>
        <taxon>Burkholderiales</taxon>
        <taxon>Oxalobacteraceae</taxon>
        <taxon>Telluria group</taxon>
        <taxon>Massilia</taxon>
    </lineage>
</organism>
<protein>
    <submittedName>
        <fullName evidence="1">Uncharacterized protein</fullName>
    </submittedName>
</protein>
<evidence type="ECO:0000313" key="1">
    <source>
        <dbReference type="EMBL" id="RNF29195.1"/>
    </source>
</evidence>
<sequence length="155" mass="17382">MTKWVQLPEYTLCALEIGAEDEARQEQEKNDQRGQRDVHENVALCGLGYDSNANRLTVVTANLELACSSLRCRLWEASFAGHELAQLVSSLRISKKFRRELAFQGFHALAMPQVKTDRIRRHAFSRIKNKAGSLSDTGPVSIGGRLRQMKNIIAA</sequence>
<dbReference type="Proteomes" id="UP000283254">
    <property type="component" value="Unassembled WGS sequence"/>
</dbReference>
<reference evidence="1" key="1">
    <citation type="submission" date="2014-10" db="EMBL/GenBank/DDBJ databases">
        <title>Massilia sp. genome.</title>
        <authorList>
            <person name="Xu B."/>
            <person name="Dai L."/>
            <person name="Huang Z."/>
        </authorList>
    </citation>
    <scope>NUCLEOTIDE SEQUENCE [LARGE SCALE GENOMIC DNA]</scope>
    <source>
        <strain evidence="1">CFS-1</strain>
    </source>
</reference>
<dbReference type="AlphaFoldDB" id="A0A422QGW2"/>
<comment type="caution">
    <text evidence="1">The sequence shown here is derived from an EMBL/GenBank/DDBJ whole genome shotgun (WGS) entry which is preliminary data.</text>
</comment>
<dbReference type="RefSeq" id="WP_123071056.1">
    <property type="nucleotide sequence ID" value="NZ_JSAB01000226.1"/>
</dbReference>
<name>A0A422QGW2_9BURK</name>